<keyword evidence="1" id="KW-0479">Metal-binding</keyword>
<gene>
    <name evidence="7" type="ORF">RF55_16169</name>
</gene>
<dbReference type="OrthoDB" id="7698091at2759"/>
<evidence type="ECO:0000256" key="4">
    <source>
        <dbReference type="ARBA" id="ARBA00023125"/>
    </source>
</evidence>
<dbReference type="PANTHER" id="PTHR46927">
    <property type="entry name" value="AGAP005574-PA"/>
    <property type="match status" value="1"/>
</dbReference>
<evidence type="ECO:0000256" key="2">
    <source>
        <dbReference type="ARBA" id="ARBA00022771"/>
    </source>
</evidence>
<dbReference type="InterPro" id="IPR006612">
    <property type="entry name" value="THAP_Znf"/>
</dbReference>
<feature type="domain" description="THAP-type" evidence="6">
    <location>
        <begin position="1"/>
        <end position="61"/>
    </location>
</feature>
<dbReference type="PaxDb" id="67767-A0A0J7K4E8"/>
<keyword evidence="3" id="KW-0862">Zinc</keyword>
<keyword evidence="2 5" id="KW-0863">Zinc-finger</keyword>
<organism evidence="7 8">
    <name type="scientific">Lasius niger</name>
    <name type="common">Black garden ant</name>
    <dbReference type="NCBI Taxonomy" id="67767"/>
    <lineage>
        <taxon>Eukaryota</taxon>
        <taxon>Metazoa</taxon>
        <taxon>Ecdysozoa</taxon>
        <taxon>Arthropoda</taxon>
        <taxon>Hexapoda</taxon>
        <taxon>Insecta</taxon>
        <taxon>Pterygota</taxon>
        <taxon>Neoptera</taxon>
        <taxon>Endopterygota</taxon>
        <taxon>Hymenoptera</taxon>
        <taxon>Apocrita</taxon>
        <taxon>Aculeata</taxon>
        <taxon>Formicoidea</taxon>
        <taxon>Formicidae</taxon>
        <taxon>Formicinae</taxon>
        <taxon>Lasius</taxon>
        <taxon>Lasius</taxon>
    </lineage>
</organism>
<evidence type="ECO:0000259" key="6">
    <source>
        <dbReference type="PROSITE" id="PS50950"/>
    </source>
</evidence>
<dbReference type="EMBL" id="LBMM01014068">
    <property type="protein sequence ID" value="KMQ85348.1"/>
    <property type="molecule type" value="Genomic_DNA"/>
</dbReference>
<protein>
    <submittedName>
        <fullName evidence="7">Thap domain-containing protein 4</fullName>
    </submittedName>
</protein>
<dbReference type="GO" id="GO:0008270">
    <property type="term" value="F:zinc ion binding"/>
    <property type="evidence" value="ECO:0007669"/>
    <property type="project" value="UniProtKB-KW"/>
</dbReference>
<dbReference type="Proteomes" id="UP000036403">
    <property type="component" value="Unassembled WGS sequence"/>
</dbReference>
<dbReference type="SMART" id="SM00692">
    <property type="entry name" value="DM3"/>
    <property type="match status" value="1"/>
</dbReference>
<dbReference type="GO" id="GO:0003677">
    <property type="term" value="F:DNA binding"/>
    <property type="evidence" value="ECO:0007669"/>
    <property type="project" value="UniProtKB-UniRule"/>
</dbReference>
<dbReference type="AlphaFoldDB" id="A0A0J7K4E8"/>
<evidence type="ECO:0000256" key="3">
    <source>
        <dbReference type="ARBA" id="ARBA00022833"/>
    </source>
</evidence>
<evidence type="ECO:0000256" key="1">
    <source>
        <dbReference type="ARBA" id="ARBA00022723"/>
    </source>
</evidence>
<name>A0A0J7K4E8_LASNI</name>
<keyword evidence="8" id="KW-1185">Reference proteome</keyword>
<evidence type="ECO:0000313" key="7">
    <source>
        <dbReference type="EMBL" id="KMQ85348.1"/>
    </source>
</evidence>
<accession>A0A0J7K4E8</accession>
<evidence type="ECO:0000256" key="5">
    <source>
        <dbReference type="PROSITE-ProRule" id="PRU00309"/>
    </source>
</evidence>
<reference evidence="7 8" key="1">
    <citation type="submission" date="2015-04" db="EMBL/GenBank/DDBJ databases">
        <title>Lasius niger genome sequencing.</title>
        <authorList>
            <person name="Konorov E.A."/>
            <person name="Nikitin M.A."/>
            <person name="Kirill M.V."/>
            <person name="Chang P."/>
        </authorList>
    </citation>
    <scope>NUCLEOTIDE SEQUENCE [LARGE SCALE GENOMIC DNA]</scope>
    <source>
        <tissue evidence="7">Whole</tissue>
    </source>
</reference>
<keyword evidence="4 5" id="KW-0238">DNA-binding</keyword>
<dbReference type="InterPro" id="IPR052224">
    <property type="entry name" value="THAP_domain_protein"/>
</dbReference>
<comment type="caution">
    <text evidence="7">The sequence shown here is derived from an EMBL/GenBank/DDBJ whole genome shotgun (WGS) entry which is preliminary data.</text>
</comment>
<dbReference type="PANTHER" id="PTHR46927:SF3">
    <property type="entry name" value="THAP-TYPE DOMAIN-CONTAINING PROTEIN"/>
    <property type="match status" value="1"/>
</dbReference>
<dbReference type="SUPFAM" id="SSF57716">
    <property type="entry name" value="Glucocorticoid receptor-like (DNA-binding domain)"/>
    <property type="match status" value="1"/>
</dbReference>
<sequence>MCSFPKDKELQNLWITNMGRSNWQPRKDSSLCEVHFDNAQWEKVRVDGTKKLKWKAVPTIFGEAARIKTELIKNNRQQELPIQKENNTNTIKILELPVNKDIIELSVNKDIIELPVIKDVIELPVNKDIIELPVNKDIIKLPVNKDVIELPVNKDIIELPVNKDIIKLPVNKDIIEILELPQNNVEKKCEDGKTELASNHPNCRI</sequence>
<dbReference type="PROSITE" id="PS50950">
    <property type="entry name" value="ZF_THAP"/>
    <property type="match status" value="1"/>
</dbReference>
<proteinExistence type="predicted"/>
<dbReference type="SMART" id="SM00980">
    <property type="entry name" value="THAP"/>
    <property type="match status" value="1"/>
</dbReference>
<evidence type="ECO:0000313" key="8">
    <source>
        <dbReference type="Proteomes" id="UP000036403"/>
    </source>
</evidence>
<dbReference type="Pfam" id="PF05485">
    <property type="entry name" value="THAP"/>
    <property type="match status" value="1"/>
</dbReference>